<proteinExistence type="predicted"/>
<sequence length="357" mass="40164">MKRRKFLALTAALVLAATTGLASCGNNSGSQGDTKELNMILYPDYVPQSVIDSFEKETGIKCNIDYVDNDTLIYTKWSEDPKGYDIGQPAISTLHALIDADMLQEISYEDIPNSKYISTDKCDISLNDNDKKYSIPYNTTGGYTWIYNTKTCPVTITKMDDLLDEKLRGQIVTMPYSFMWYPSALMHLGYSDSSTDEKEIAEATEWVKKLTANVKVFDGATPSSSVKNGECSVALTFASDASRALLDDPDLDYLKVEDQTFMQCTQYWVIGKQSPNSKNAEKFIDYICDPKIYAECLNTYPAISNNEEALNYVSDDYKKIEGMFEIPDDKKSYILNSDLPTDALSAYDEQWNKIMSN</sequence>
<dbReference type="PROSITE" id="PS51257">
    <property type="entry name" value="PROKAR_LIPOPROTEIN"/>
    <property type="match status" value="1"/>
</dbReference>
<evidence type="ECO:0000256" key="5">
    <source>
        <dbReference type="SAM" id="SignalP"/>
    </source>
</evidence>
<feature type="chain" id="PRO_5043330466" evidence="5">
    <location>
        <begin position="23"/>
        <end position="357"/>
    </location>
</feature>
<reference evidence="6" key="1">
    <citation type="submission" date="2022-06" db="EMBL/GenBank/DDBJ databases">
        <title>Isolation of gut microbiota from human fecal samples.</title>
        <authorList>
            <person name="Pamer E.G."/>
            <person name="Barat B."/>
            <person name="Waligurski E."/>
            <person name="Medina S."/>
            <person name="Paddock L."/>
            <person name="Mostad J."/>
        </authorList>
    </citation>
    <scope>NUCLEOTIDE SEQUENCE</scope>
    <source>
        <strain evidence="6">DFI.5.57</strain>
    </source>
</reference>
<dbReference type="PRINTS" id="PR00909">
    <property type="entry name" value="SPERMDNBNDNG"/>
</dbReference>
<dbReference type="InterPro" id="IPR006059">
    <property type="entry name" value="SBP"/>
</dbReference>
<evidence type="ECO:0000313" key="7">
    <source>
        <dbReference type="Proteomes" id="UP001206236"/>
    </source>
</evidence>
<dbReference type="AlphaFoldDB" id="A0AAW5KS48"/>
<evidence type="ECO:0000256" key="2">
    <source>
        <dbReference type="ARBA" id="ARBA00022448"/>
    </source>
</evidence>
<accession>A0AAW5KS48</accession>
<gene>
    <name evidence="6" type="ORF">NE632_11165</name>
</gene>
<dbReference type="PANTHER" id="PTHR30222:SF17">
    <property type="entry name" value="SPERMIDINE_PUTRESCINE-BINDING PERIPLASMIC PROTEIN"/>
    <property type="match status" value="1"/>
</dbReference>
<evidence type="ECO:0000313" key="6">
    <source>
        <dbReference type="EMBL" id="MCQ5153861.1"/>
    </source>
</evidence>
<dbReference type="RefSeq" id="WP_256322365.1">
    <property type="nucleotide sequence ID" value="NZ_DAWALU010000013.1"/>
</dbReference>
<dbReference type="InterPro" id="IPR001188">
    <property type="entry name" value="Sperm_putr-bd"/>
</dbReference>
<keyword evidence="3 5" id="KW-0732">Signal</keyword>
<evidence type="ECO:0000256" key="1">
    <source>
        <dbReference type="ARBA" id="ARBA00004418"/>
    </source>
</evidence>
<dbReference type="Pfam" id="PF13416">
    <property type="entry name" value="SBP_bac_8"/>
    <property type="match status" value="1"/>
</dbReference>
<evidence type="ECO:0000256" key="3">
    <source>
        <dbReference type="ARBA" id="ARBA00022729"/>
    </source>
</evidence>
<organism evidence="6 7">
    <name type="scientific">Ruminococcus bicirculans</name>
    <name type="common">ex Wegman et al. 2014</name>
    <dbReference type="NCBI Taxonomy" id="1160721"/>
    <lineage>
        <taxon>Bacteria</taxon>
        <taxon>Bacillati</taxon>
        <taxon>Bacillota</taxon>
        <taxon>Clostridia</taxon>
        <taxon>Eubacteriales</taxon>
        <taxon>Oscillospiraceae</taxon>
        <taxon>Ruminococcus</taxon>
    </lineage>
</organism>
<comment type="caution">
    <text evidence="6">The sequence shown here is derived from an EMBL/GenBank/DDBJ whole genome shotgun (WGS) entry which is preliminary data.</text>
</comment>
<protein>
    <submittedName>
        <fullName evidence="6">Extracellular solute-binding protein</fullName>
    </submittedName>
</protein>
<keyword evidence="2" id="KW-0813">Transport</keyword>
<dbReference type="PANTHER" id="PTHR30222">
    <property type="entry name" value="SPERMIDINE/PUTRESCINE-BINDING PERIPLASMIC PROTEIN"/>
    <property type="match status" value="1"/>
</dbReference>
<comment type="subcellular location">
    <subcellularLocation>
        <location evidence="1">Periplasm</location>
    </subcellularLocation>
</comment>
<feature type="signal peptide" evidence="5">
    <location>
        <begin position="1"/>
        <end position="22"/>
    </location>
</feature>
<dbReference type="EMBL" id="JANGCN010000028">
    <property type="protein sequence ID" value="MCQ5153861.1"/>
    <property type="molecule type" value="Genomic_DNA"/>
</dbReference>
<dbReference type="Gene3D" id="3.40.190.10">
    <property type="entry name" value="Periplasmic binding protein-like II"/>
    <property type="match status" value="2"/>
</dbReference>
<dbReference type="SUPFAM" id="SSF53850">
    <property type="entry name" value="Periplasmic binding protein-like II"/>
    <property type="match status" value="1"/>
</dbReference>
<name>A0AAW5KS48_9FIRM</name>
<dbReference type="GO" id="GO:0015846">
    <property type="term" value="P:polyamine transport"/>
    <property type="evidence" value="ECO:0007669"/>
    <property type="project" value="InterPro"/>
</dbReference>
<dbReference type="GO" id="GO:0019808">
    <property type="term" value="F:polyamine binding"/>
    <property type="evidence" value="ECO:0007669"/>
    <property type="project" value="InterPro"/>
</dbReference>
<keyword evidence="4" id="KW-0574">Periplasm</keyword>
<dbReference type="GO" id="GO:0042597">
    <property type="term" value="C:periplasmic space"/>
    <property type="evidence" value="ECO:0007669"/>
    <property type="project" value="UniProtKB-SubCell"/>
</dbReference>
<evidence type="ECO:0000256" key="4">
    <source>
        <dbReference type="ARBA" id="ARBA00022764"/>
    </source>
</evidence>
<dbReference type="Proteomes" id="UP001206236">
    <property type="component" value="Unassembled WGS sequence"/>
</dbReference>